<dbReference type="InterPro" id="IPR026881">
    <property type="entry name" value="WYL_dom"/>
</dbReference>
<dbReference type="Gene3D" id="1.10.10.10">
    <property type="entry name" value="Winged helix-like DNA-binding domain superfamily/Winged helix DNA-binding domain"/>
    <property type="match status" value="1"/>
</dbReference>
<dbReference type="Proteomes" id="UP000460272">
    <property type="component" value="Unassembled WGS sequence"/>
</dbReference>
<evidence type="ECO:0000256" key="1">
    <source>
        <dbReference type="ARBA" id="ARBA00023015"/>
    </source>
</evidence>
<dbReference type="PROSITE" id="PS51000">
    <property type="entry name" value="HTH_DEOR_2"/>
    <property type="match status" value="1"/>
</dbReference>
<dbReference type="GO" id="GO:0003677">
    <property type="term" value="F:DNA binding"/>
    <property type="evidence" value="ECO:0007669"/>
    <property type="project" value="UniProtKB-KW"/>
</dbReference>
<dbReference type="PROSITE" id="PS00894">
    <property type="entry name" value="HTH_DEOR_1"/>
    <property type="match status" value="1"/>
</dbReference>
<accession>A0A6P2BVP6</accession>
<evidence type="ECO:0000256" key="2">
    <source>
        <dbReference type="ARBA" id="ARBA00023125"/>
    </source>
</evidence>
<dbReference type="PANTHER" id="PTHR34580">
    <property type="match status" value="1"/>
</dbReference>
<reference evidence="5 6" key="1">
    <citation type="submission" date="2018-11" db="EMBL/GenBank/DDBJ databases">
        <title>Trebonia kvetii gen.nov., sp.nov., a novel acidophilic actinobacterium, and proposal of the new actinobacterial family Treboniaceae fam. nov.</title>
        <authorList>
            <person name="Rapoport D."/>
            <person name="Sagova-Mareckova M."/>
            <person name="Sedlacek I."/>
            <person name="Provaznik J."/>
            <person name="Kralova S."/>
            <person name="Pavlinic D."/>
            <person name="Benes V."/>
            <person name="Kopecky J."/>
        </authorList>
    </citation>
    <scope>NUCLEOTIDE SEQUENCE [LARGE SCALE GENOMIC DNA]</scope>
    <source>
        <strain evidence="5 6">15Tr583</strain>
    </source>
</reference>
<keyword evidence="6" id="KW-1185">Reference proteome</keyword>
<dbReference type="InterPro" id="IPR001034">
    <property type="entry name" value="DeoR_HTH"/>
</dbReference>
<dbReference type="PANTHER" id="PTHR34580:SF3">
    <property type="entry name" value="PROTEIN PAFB"/>
    <property type="match status" value="1"/>
</dbReference>
<dbReference type="RefSeq" id="WP_145857180.1">
    <property type="nucleotide sequence ID" value="NZ_RPFW01000005.1"/>
</dbReference>
<dbReference type="SUPFAM" id="SSF46785">
    <property type="entry name" value="Winged helix' DNA-binding domain"/>
    <property type="match status" value="1"/>
</dbReference>
<dbReference type="AlphaFoldDB" id="A0A6P2BVP6"/>
<dbReference type="Pfam" id="PF13280">
    <property type="entry name" value="WYL"/>
    <property type="match status" value="1"/>
</dbReference>
<dbReference type="InterPro" id="IPR051534">
    <property type="entry name" value="CBASS_pafABC_assoc_protein"/>
</dbReference>
<dbReference type="PROSITE" id="PS52050">
    <property type="entry name" value="WYL"/>
    <property type="match status" value="1"/>
</dbReference>
<keyword evidence="3" id="KW-0804">Transcription</keyword>
<evidence type="ECO:0000313" key="5">
    <source>
        <dbReference type="EMBL" id="TVZ02306.1"/>
    </source>
</evidence>
<evidence type="ECO:0000256" key="3">
    <source>
        <dbReference type="ARBA" id="ARBA00023163"/>
    </source>
</evidence>
<dbReference type="EMBL" id="RPFW01000005">
    <property type="protein sequence ID" value="TVZ02306.1"/>
    <property type="molecule type" value="Genomic_DNA"/>
</dbReference>
<sequence>MLETSARLLRLLSLLQARRDWTSTELATRLGVTTRTIRNDVERLRGLGYPVDARPGVAGGYRLGTAGALPPLLLDDEEAVAVAIGLRTAASGSIAGIEETSVRALAKLQQMLPPRLRRQVSAFQSYAMPMPSRGPQVDPDVLTVIASACRDHERLRFDYRAHSGAASRRSVEPYRLINDRRRWYLLAWDTDRGDWRTFRADRIEPRTPAGPRFTPRELPPDQEIAAQVARGIGEATWRYRARVIVHAPAAYVRGRLPIPVEVESLAEDQCAFEPGSDHPEMLALYLGMLDADFTIVDSPELVDALRKLTRRYQRAIDASQQAPS</sequence>
<organism evidence="5 6">
    <name type="scientific">Trebonia kvetii</name>
    <dbReference type="NCBI Taxonomy" id="2480626"/>
    <lineage>
        <taxon>Bacteria</taxon>
        <taxon>Bacillati</taxon>
        <taxon>Actinomycetota</taxon>
        <taxon>Actinomycetes</taxon>
        <taxon>Streptosporangiales</taxon>
        <taxon>Treboniaceae</taxon>
        <taxon>Trebonia</taxon>
    </lineage>
</organism>
<dbReference type="InterPro" id="IPR036390">
    <property type="entry name" value="WH_DNA-bd_sf"/>
</dbReference>
<evidence type="ECO:0000259" key="4">
    <source>
        <dbReference type="PROSITE" id="PS51000"/>
    </source>
</evidence>
<dbReference type="Pfam" id="PF08279">
    <property type="entry name" value="HTH_11"/>
    <property type="match status" value="1"/>
</dbReference>
<gene>
    <name evidence="5" type="ORF">EAS64_26180</name>
</gene>
<keyword evidence="1" id="KW-0805">Transcription regulation</keyword>
<name>A0A6P2BVP6_9ACTN</name>
<dbReference type="InterPro" id="IPR036388">
    <property type="entry name" value="WH-like_DNA-bd_sf"/>
</dbReference>
<proteinExistence type="predicted"/>
<dbReference type="GO" id="GO:0003700">
    <property type="term" value="F:DNA-binding transcription factor activity"/>
    <property type="evidence" value="ECO:0007669"/>
    <property type="project" value="InterPro"/>
</dbReference>
<dbReference type="InterPro" id="IPR018356">
    <property type="entry name" value="Tscrpt_reg_HTH_DeoR_CS"/>
</dbReference>
<keyword evidence="2" id="KW-0238">DNA-binding</keyword>
<dbReference type="OrthoDB" id="8555652at2"/>
<dbReference type="InterPro" id="IPR013196">
    <property type="entry name" value="HTH_11"/>
</dbReference>
<evidence type="ECO:0000313" key="6">
    <source>
        <dbReference type="Proteomes" id="UP000460272"/>
    </source>
</evidence>
<protein>
    <submittedName>
        <fullName evidence="5">YafY family transcriptional regulator</fullName>
    </submittedName>
</protein>
<feature type="domain" description="HTH deoR-type" evidence="4">
    <location>
        <begin position="4"/>
        <end position="59"/>
    </location>
</feature>
<comment type="caution">
    <text evidence="5">The sequence shown here is derived from an EMBL/GenBank/DDBJ whole genome shotgun (WGS) entry which is preliminary data.</text>
</comment>